<keyword evidence="2" id="KW-1185">Reference proteome</keyword>
<evidence type="ECO:0000313" key="1">
    <source>
        <dbReference type="EMBL" id="CAG8834364.1"/>
    </source>
</evidence>
<reference evidence="1" key="1">
    <citation type="submission" date="2021-06" db="EMBL/GenBank/DDBJ databases">
        <authorList>
            <person name="Kallberg Y."/>
            <person name="Tangrot J."/>
            <person name="Rosling A."/>
        </authorList>
    </citation>
    <scope>NUCLEOTIDE SEQUENCE</scope>
    <source>
        <strain evidence="1">FL966</strain>
    </source>
</reference>
<dbReference type="Proteomes" id="UP000789759">
    <property type="component" value="Unassembled WGS sequence"/>
</dbReference>
<protein>
    <submittedName>
        <fullName evidence="1">12845_t:CDS:1</fullName>
    </submittedName>
</protein>
<sequence>STTLEYNKQYIYKSSQNQYQRFCNAFAYGLIIITEGPIYPKKLACEESNKVWKEIKNKPKNVIKNIIESLTINTIPTILDLVSAQNFTAASSVQNRIIREIIVPDASPPNAAAQHKVTEAIVKINSEIKKCQKTYNTTTDQEAKYQQRYREKKDKELQENQQVVKYDLPRHPSLLFKHPDLLEQIHNNIEFGAADCKRRKETIK</sequence>
<dbReference type="EMBL" id="CAJVQA010073262">
    <property type="protein sequence ID" value="CAG8834364.1"/>
    <property type="molecule type" value="Genomic_DNA"/>
</dbReference>
<evidence type="ECO:0000313" key="2">
    <source>
        <dbReference type="Proteomes" id="UP000789759"/>
    </source>
</evidence>
<organism evidence="1 2">
    <name type="scientific">Cetraspora pellucida</name>
    <dbReference type="NCBI Taxonomy" id="1433469"/>
    <lineage>
        <taxon>Eukaryota</taxon>
        <taxon>Fungi</taxon>
        <taxon>Fungi incertae sedis</taxon>
        <taxon>Mucoromycota</taxon>
        <taxon>Glomeromycotina</taxon>
        <taxon>Glomeromycetes</taxon>
        <taxon>Diversisporales</taxon>
        <taxon>Gigasporaceae</taxon>
        <taxon>Cetraspora</taxon>
    </lineage>
</organism>
<gene>
    <name evidence="1" type="ORF">CPELLU_LOCUS21092</name>
</gene>
<feature type="non-terminal residue" evidence="1">
    <location>
        <position position="204"/>
    </location>
</feature>
<comment type="caution">
    <text evidence="1">The sequence shown here is derived from an EMBL/GenBank/DDBJ whole genome shotgun (WGS) entry which is preliminary data.</text>
</comment>
<accession>A0A9N9KI69</accession>
<feature type="non-terminal residue" evidence="1">
    <location>
        <position position="1"/>
    </location>
</feature>
<dbReference type="AlphaFoldDB" id="A0A9N9KI69"/>
<name>A0A9N9KI69_9GLOM</name>
<proteinExistence type="predicted"/>
<dbReference type="OrthoDB" id="2473224at2759"/>